<protein>
    <submittedName>
        <fullName evidence="3">Stress-induced protein YgiW</fullName>
    </submittedName>
</protein>
<dbReference type="EMBL" id="QJUP01000012">
    <property type="protein sequence ID" value="TBU96549.1"/>
    <property type="molecule type" value="Genomic_DNA"/>
</dbReference>
<dbReference type="OrthoDB" id="598245at2"/>
<evidence type="ECO:0000313" key="4">
    <source>
        <dbReference type="Proteomes" id="UP000292639"/>
    </source>
</evidence>
<dbReference type="NCBIfam" id="NF033674">
    <property type="entry name" value="stress_OB_fold"/>
    <property type="match status" value="1"/>
</dbReference>
<name>A0A4Q9R7W7_9GAMM</name>
<dbReference type="SUPFAM" id="SSF101756">
    <property type="entry name" value="Hypothetical protein YgiW"/>
    <property type="match status" value="1"/>
</dbReference>
<dbReference type="InterPro" id="IPR005220">
    <property type="entry name" value="CarO-like"/>
</dbReference>
<organism evidence="3 4">
    <name type="scientific">Stutzerimonas kirkiae</name>
    <dbReference type="NCBI Taxonomy" id="2211392"/>
    <lineage>
        <taxon>Bacteria</taxon>
        <taxon>Pseudomonadati</taxon>
        <taxon>Pseudomonadota</taxon>
        <taxon>Gammaproteobacteria</taxon>
        <taxon>Pseudomonadales</taxon>
        <taxon>Pseudomonadaceae</taxon>
        <taxon>Stutzerimonas</taxon>
    </lineage>
</organism>
<dbReference type="Gene3D" id="2.40.50.200">
    <property type="entry name" value="Bacterial OB-fold"/>
    <property type="match status" value="1"/>
</dbReference>
<dbReference type="AlphaFoldDB" id="A0A4Q9R7W7"/>
<comment type="caution">
    <text evidence="3">The sequence shown here is derived from an EMBL/GenBank/DDBJ whole genome shotgun (WGS) entry which is preliminary data.</text>
</comment>
<dbReference type="Proteomes" id="UP000292639">
    <property type="component" value="Unassembled WGS sequence"/>
</dbReference>
<keyword evidence="4" id="KW-1185">Reference proteome</keyword>
<evidence type="ECO:0000256" key="2">
    <source>
        <dbReference type="SAM" id="SignalP"/>
    </source>
</evidence>
<dbReference type="PANTHER" id="PTHR36571:SF1">
    <property type="entry name" value="PROTEIN YGIW"/>
    <property type="match status" value="1"/>
</dbReference>
<keyword evidence="1 2" id="KW-0732">Signal</keyword>
<evidence type="ECO:0000313" key="3">
    <source>
        <dbReference type="EMBL" id="TBU96549.1"/>
    </source>
</evidence>
<gene>
    <name evidence="3" type="ORF">DNJ96_10415</name>
</gene>
<dbReference type="InterPro" id="IPR036700">
    <property type="entry name" value="BOBF_sf"/>
</dbReference>
<feature type="chain" id="PRO_5020550092" evidence="2">
    <location>
        <begin position="21"/>
        <end position="115"/>
    </location>
</feature>
<reference evidence="3 4" key="1">
    <citation type="submission" date="2018-06" db="EMBL/GenBank/DDBJ databases">
        <title>Three novel Pseudomonas species isolated from symptomatic oak.</title>
        <authorList>
            <person name="Bueno-Gonzalez V."/>
            <person name="Brady C."/>
        </authorList>
    </citation>
    <scope>NUCLEOTIDE SEQUENCE [LARGE SCALE GENOMIC DNA]</scope>
    <source>
        <strain evidence="3 4">P17C</strain>
    </source>
</reference>
<feature type="signal peptide" evidence="2">
    <location>
        <begin position="1"/>
        <end position="20"/>
    </location>
</feature>
<evidence type="ECO:0000256" key="1">
    <source>
        <dbReference type="ARBA" id="ARBA00022729"/>
    </source>
</evidence>
<dbReference type="RefSeq" id="WP_131184606.1">
    <property type="nucleotide sequence ID" value="NZ_QJUO01000015.1"/>
</dbReference>
<accession>A0A4Q9R7W7</accession>
<sequence length="115" mass="12473">MKNTAFALLLAPLLSLNALAAGYTGPGSQLIDTVGAALEAGDESAVVLQGRIVKRVKDEKYDFTDATGTIRVEIDDEDWPAVAINENTVVRLSGEVDRDLFGREIDVDRIEVINR</sequence>
<dbReference type="Pfam" id="PF04076">
    <property type="entry name" value="BOF"/>
    <property type="match status" value="1"/>
</dbReference>
<dbReference type="PANTHER" id="PTHR36571">
    <property type="entry name" value="PROTEIN YGIW"/>
    <property type="match status" value="1"/>
</dbReference>
<proteinExistence type="predicted"/>